<reference evidence="1" key="1">
    <citation type="submission" date="2019-08" db="EMBL/GenBank/DDBJ databases">
        <authorList>
            <person name="Kucharzyk K."/>
            <person name="Murdoch R.W."/>
            <person name="Higgins S."/>
            <person name="Loffler F."/>
        </authorList>
    </citation>
    <scope>NUCLEOTIDE SEQUENCE</scope>
</reference>
<proteinExistence type="predicted"/>
<organism evidence="1">
    <name type="scientific">bioreactor metagenome</name>
    <dbReference type="NCBI Taxonomy" id="1076179"/>
    <lineage>
        <taxon>unclassified sequences</taxon>
        <taxon>metagenomes</taxon>
        <taxon>ecological metagenomes</taxon>
    </lineage>
</organism>
<evidence type="ECO:0000313" key="1">
    <source>
        <dbReference type="EMBL" id="MPN53907.1"/>
    </source>
</evidence>
<dbReference type="EMBL" id="VSSQ01121536">
    <property type="protein sequence ID" value="MPN53907.1"/>
    <property type="molecule type" value="Genomic_DNA"/>
</dbReference>
<gene>
    <name evidence="1" type="ORF">SDC9_201576</name>
</gene>
<accession>A0A645IRQ2</accession>
<dbReference type="AlphaFoldDB" id="A0A645IRQ2"/>
<comment type="caution">
    <text evidence="1">The sequence shown here is derived from an EMBL/GenBank/DDBJ whole genome shotgun (WGS) entry which is preliminary data.</text>
</comment>
<protein>
    <submittedName>
        <fullName evidence="1">Uncharacterized protein</fullName>
    </submittedName>
</protein>
<sequence>MIEGLFAQDEFVNDFDTEGDRRGYYIPVVADKKPKNNKYDRIESMAGHFERLKVFFNIRNQNDPGMKNLEDQTLSFEKGSGANDDAPDALQSAIAELNKVTFVSSFDIITSPRSVFQKNRF</sequence>
<name>A0A645IRQ2_9ZZZZ</name>